<dbReference type="AlphaFoldDB" id="A0A835Y8N3"/>
<dbReference type="EMBL" id="JAEHOE010000017">
    <property type="protein sequence ID" value="KAG2496808.1"/>
    <property type="molecule type" value="Genomic_DNA"/>
</dbReference>
<evidence type="ECO:0000259" key="12">
    <source>
        <dbReference type="Pfam" id="PF01326"/>
    </source>
</evidence>
<keyword evidence="10" id="KW-0119">Carbohydrate metabolism</keyword>
<dbReference type="Pfam" id="PF01326">
    <property type="entry name" value="PPDK_N"/>
    <property type="match status" value="1"/>
</dbReference>
<comment type="subunit">
    <text evidence="3">Homodimer.</text>
</comment>
<name>A0A835Y8N3_9CHLO</name>
<organism evidence="15 16">
    <name type="scientific">Edaphochlamys debaryana</name>
    <dbReference type="NCBI Taxonomy" id="47281"/>
    <lineage>
        <taxon>Eukaryota</taxon>
        <taxon>Viridiplantae</taxon>
        <taxon>Chlorophyta</taxon>
        <taxon>core chlorophytes</taxon>
        <taxon>Chlorophyceae</taxon>
        <taxon>CS clade</taxon>
        <taxon>Chlamydomonadales</taxon>
        <taxon>Chlamydomonadales incertae sedis</taxon>
        <taxon>Edaphochlamys</taxon>
    </lineage>
</organism>
<dbReference type="GO" id="GO:0016301">
    <property type="term" value="F:kinase activity"/>
    <property type="evidence" value="ECO:0007669"/>
    <property type="project" value="UniProtKB-KW"/>
</dbReference>
<dbReference type="GO" id="GO:0005524">
    <property type="term" value="F:ATP binding"/>
    <property type="evidence" value="ECO:0007669"/>
    <property type="project" value="UniProtKB-KW"/>
</dbReference>
<dbReference type="PANTHER" id="PTHR46999:SF2">
    <property type="entry name" value="CARBOHYDRATE-BINDING MODULE FAMILY 45 PROTEIN"/>
    <property type="match status" value="1"/>
</dbReference>
<feature type="compositionally biased region" description="Low complexity" evidence="11">
    <location>
        <begin position="911"/>
        <end position="923"/>
    </location>
</feature>
<comment type="similarity">
    <text evidence="2">Belongs to the PEP-utilizing enzyme family.</text>
</comment>
<feature type="compositionally biased region" description="Low complexity" evidence="11">
    <location>
        <begin position="764"/>
        <end position="777"/>
    </location>
</feature>
<evidence type="ECO:0000256" key="9">
    <source>
        <dbReference type="ARBA" id="ARBA00022842"/>
    </source>
</evidence>
<evidence type="ECO:0000256" key="3">
    <source>
        <dbReference type="ARBA" id="ARBA00011738"/>
    </source>
</evidence>
<feature type="compositionally biased region" description="Polar residues" evidence="11">
    <location>
        <begin position="9"/>
        <end position="23"/>
    </location>
</feature>
<accession>A0A835Y8N3</accession>
<evidence type="ECO:0000256" key="7">
    <source>
        <dbReference type="ARBA" id="ARBA00022777"/>
    </source>
</evidence>
<dbReference type="InterPro" id="IPR013815">
    <property type="entry name" value="ATP_grasp_subdomain_1"/>
</dbReference>
<evidence type="ECO:0000313" key="16">
    <source>
        <dbReference type="Proteomes" id="UP000612055"/>
    </source>
</evidence>
<feature type="domain" description="Alpha-glucan water dikinase phosphohistidine-like" evidence="13">
    <location>
        <begin position="648"/>
        <end position="747"/>
    </location>
</feature>
<dbReference type="Pfam" id="PF23166">
    <property type="entry name" value="Ig_N_CWD1"/>
    <property type="match status" value="1"/>
</dbReference>
<dbReference type="Gene3D" id="3.30.470.20">
    <property type="entry name" value="ATP-grasp fold, B domain"/>
    <property type="match status" value="1"/>
</dbReference>
<evidence type="ECO:0008006" key="17">
    <source>
        <dbReference type="Google" id="ProtNLM"/>
    </source>
</evidence>
<dbReference type="InterPro" id="IPR056301">
    <property type="entry name" value="GWD-like_N_Ig"/>
</dbReference>
<dbReference type="PANTHER" id="PTHR46999">
    <property type="entry name" value="ALPHA-GLUCAN WATER DIKINASE 1, CHLOROPLASTIC-RELATED"/>
    <property type="match status" value="1"/>
</dbReference>
<comment type="caution">
    <text evidence="15">The sequence shown here is derived from an EMBL/GenBank/DDBJ whole genome shotgun (WGS) entry which is preliminary data.</text>
</comment>
<keyword evidence="7" id="KW-0418">Kinase</keyword>
<dbReference type="InterPro" id="IPR002192">
    <property type="entry name" value="PPDK_AMP/ATP-bd"/>
</dbReference>
<feature type="region of interest" description="Disordered" evidence="11">
    <location>
        <begin position="1"/>
        <end position="62"/>
    </location>
</feature>
<evidence type="ECO:0000256" key="1">
    <source>
        <dbReference type="ARBA" id="ARBA00001946"/>
    </source>
</evidence>
<proteinExistence type="inferred from homology"/>
<keyword evidence="5" id="KW-0479">Metal-binding</keyword>
<feature type="domain" description="Alpha-glucan water dikinase-like N-terminal Ig-like" evidence="14">
    <location>
        <begin position="117"/>
        <end position="208"/>
    </location>
</feature>
<dbReference type="GO" id="GO:0046872">
    <property type="term" value="F:metal ion binding"/>
    <property type="evidence" value="ECO:0007669"/>
    <property type="project" value="UniProtKB-KW"/>
</dbReference>
<comment type="cofactor">
    <cofactor evidence="1">
        <name>Mg(2+)</name>
        <dbReference type="ChEBI" id="CHEBI:18420"/>
    </cofactor>
</comment>
<evidence type="ECO:0000259" key="14">
    <source>
        <dbReference type="Pfam" id="PF23166"/>
    </source>
</evidence>
<dbReference type="InterPro" id="IPR054481">
    <property type="entry name" value="GWD1_pHisD"/>
</dbReference>
<evidence type="ECO:0000256" key="6">
    <source>
        <dbReference type="ARBA" id="ARBA00022741"/>
    </source>
</evidence>
<evidence type="ECO:0000256" key="8">
    <source>
        <dbReference type="ARBA" id="ARBA00022840"/>
    </source>
</evidence>
<protein>
    <recommendedName>
        <fullName evidence="17">Pyruvate phosphate dikinase AMP/ATP-binding domain-containing protein</fullName>
    </recommendedName>
</protein>
<keyword evidence="6" id="KW-0547">Nucleotide-binding</keyword>
<evidence type="ECO:0000256" key="5">
    <source>
        <dbReference type="ARBA" id="ARBA00022723"/>
    </source>
</evidence>
<feature type="domain" description="Pyruvate phosphate dikinase AMP/ATP-binding" evidence="12">
    <location>
        <begin position="943"/>
        <end position="1018"/>
    </location>
</feature>
<dbReference type="Gene3D" id="3.30.1490.20">
    <property type="entry name" value="ATP-grasp fold, A domain"/>
    <property type="match status" value="1"/>
</dbReference>
<evidence type="ECO:0000256" key="10">
    <source>
        <dbReference type="ARBA" id="ARBA00023277"/>
    </source>
</evidence>
<feature type="region of interest" description="Disordered" evidence="11">
    <location>
        <begin position="764"/>
        <end position="786"/>
    </location>
</feature>
<keyword evidence="16" id="KW-1185">Reference proteome</keyword>
<evidence type="ECO:0000259" key="13">
    <source>
        <dbReference type="Pfam" id="PF22973"/>
    </source>
</evidence>
<feature type="region of interest" description="Disordered" evidence="11">
    <location>
        <begin position="911"/>
        <end position="936"/>
    </location>
</feature>
<evidence type="ECO:0000313" key="15">
    <source>
        <dbReference type="EMBL" id="KAG2496808.1"/>
    </source>
</evidence>
<keyword evidence="4" id="KW-0808">Transferase</keyword>
<evidence type="ECO:0000256" key="4">
    <source>
        <dbReference type="ARBA" id="ARBA00022679"/>
    </source>
</evidence>
<evidence type="ECO:0000256" key="11">
    <source>
        <dbReference type="SAM" id="MobiDB-lite"/>
    </source>
</evidence>
<keyword evidence="8" id="KW-0067">ATP-binding</keyword>
<dbReference type="Pfam" id="PF22973">
    <property type="entry name" value="GWD1_pHisD"/>
    <property type="match status" value="1"/>
</dbReference>
<sequence>MMLPAQRVPTGQKSVGNIRNSRSGVVARPARGQAVTDRNGTVEAGSGRHAAPSSTPRVGSGNWLTPGLPPRGARVGPLPALLTAAPAAVATKRKTKGPKVLSETKWDDVGLYCKAEQIGDTYKLALRLDSPRNLTLHWAVNDWNLPPQAAWPAGTRQADDKACQTQFGGDGAIEITFPDDVCPNRIIFVLKEAEVWHNNAGANYAVQLKAPPMDSFVQKILDAEGKNSHWSLVQRLMLATEVLDAADAAGPAGMALVFTLLRLSSTRVLDWYRNANFQPKDIASMQKYAGERIGDKARTAADPMSKLLARGAVAGLPRGGGNGDEIRMGILHIMRGNGIKEGHRPGHDEPFLEQWHQKLHTATSPDDVTICEAYLAFLHSGNHDDYWRVLWDNGRLTREKMESWSKPIKAWPHHLPHLIGPFQGYLWTLKTTHSGADLDTAAEMAKGFMDEGLRWTVFDILAHRNEWWVPGKIVEARQGLAHLWKQPGSSRDLLLLDIALESWSRTLLERTDPRSVGRDDLIEMVAMVLRGALITHEFEDLQQCAALWERLRPSSGHPLPGERWGREWSLAALAAAERLSLAVTAHMDTLYSLVQPHADAFREACRLDPQYTMNFGEEVVRGQPLFSAAQILGALEPQLRSASGGAPWQVVSQPGGGEAVSGTVVAVGALAEVQGSSYDVPTVLLAASLTGVEDIPPGVVAVLTKSTTDVLSHLSIRARSQRVLLATCFDDGAWAEWQSCVGKLTAAAIDPAVGAVMPTDAPAAAASSTANGGAAPPKIQLQRPEQTSSWAVGESSFRSGLVGAKALNLHTLRQKLSAVGGADVGVPASVSLPFGTFERVLAAEGNGATAAEVGRLTAAAAAGAAGGALPKEELEALRRVVAEELIAPPALVAELASAAAAAGLIPSADHWTSPSAAGAQSGPSDDEDEPDLGPGGPMAWPAVWSAVCRVWASKWTDRAWLSRRAMAIREEELYMSVLLQQVVPFRYAFVLHTSNPVTHTPGELLGEVVVGMGETLVGNYPGRALGFTQAQGAAAPQLISLPSKRIALHAPAHATLIARSDANAEDLEQYAAAGLYDSVTLQPLIARPVDLAHEPLLGDPAARGSLLGSLAGLGRTVAAAFGGRDQDVEGGVGPDGKLYVVQARPQVELHVPK</sequence>
<dbReference type="SUPFAM" id="SSF56059">
    <property type="entry name" value="Glutathione synthetase ATP-binding domain-like"/>
    <property type="match status" value="1"/>
</dbReference>
<keyword evidence="9" id="KW-0460">Magnesium</keyword>
<dbReference type="Proteomes" id="UP000612055">
    <property type="component" value="Unassembled WGS sequence"/>
</dbReference>
<evidence type="ECO:0000256" key="2">
    <source>
        <dbReference type="ARBA" id="ARBA00007837"/>
    </source>
</evidence>
<reference evidence="15" key="1">
    <citation type="journal article" date="2020" name="bioRxiv">
        <title>Comparative genomics of Chlamydomonas.</title>
        <authorList>
            <person name="Craig R.J."/>
            <person name="Hasan A.R."/>
            <person name="Ness R.W."/>
            <person name="Keightley P.D."/>
        </authorList>
    </citation>
    <scope>NUCLEOTIDE SEQUENCE</scope>
    <source>
        <strain evidence="15">CCAP 11/70</strain>
    </source>
</reference>
<dbReference type="OrthoDB" id="6123450at2759"/>
<gene>
    <name evidence="15" type="ORF">HYH03_005215</name>
</gene>